<keyword evidence="3" id="KW-0645">Protease</keyword>
<evidence type="ECO:0000313" key="7">
    <source>
        <dbReference type="Proteomes" id="UP000240883"/>
    </source>
</evidence>
<evidence type="ECO:0000256" key="3">
    <source>
        <dbReference type="ARBA" id="ARBA00022670"/>
    </source>
</evidence>
<dbReference type="GO" id="GO:0005829">
    <property type="term" value="C:cytosol"/>
    <property type="evidence" value="ECO:0007669"/>
    <property type="project" value="InterPro"/>
</dbReference>
<dbReference type="SUPFAM" id="SSF53182">
    <property type="entry name" value="Pyrrolidone carboxyl peptidase (pyroglutamate aminopeptidase)"/>
    <property type="match status" value="1"/>
</dbReference>
<comment type="similarity">
    <text evidence="1">Belongs to the peptidase C15 family.</text>
</comment>
<accession>A0A2T2NHR9</accession>
<dbReference type="EMBL" id="KZ678137">
    <property type="protein sequence ID" value="PSN64981.1"/>
    <property type="molecule type" value="Genomic_DNA"/>
</dbReference>
<keyword evidence="5" id="KW-0788">Thiol protease</keyword>
<evidence type="ECO:0000256" key="5">
    <source>
        <dbReference type="ARBA" id="ARBA00022807"/>
    </source>
</evidence>
<dbReference type="InterPro" id="IPR036440">
    <property type="entry name" value="Peptidase_C15-like_sf"/>
</dbReference>
<dbReference type="InterPro" id="IPR016125">
    <property type="entry name" value="Peptidase_C15-like"/>
</dbReference>
<organism evidence="6 7">
    <name type="scientific">Corynespora cassiicola Philippines</name>
    <dbReference type="NCBI Taxonomy" id="1448308"/>
    <lineage>
        <taxon>Eukaryota</taxon>
        <taxon>Fungi</taxon>
        <taxon>Dikarya</taxon>
        <taxon>Ascomycota</taxon>
        <taxon>Pezizomycotina</taxon>
        <taxon>Dothideomycetes</taxon>
        <taxon>Pleosporomycetidae</taxon>
        <taxon>Pleosporales</taxon>
        <taxon>Corynesporascaceae</taxon>
        <taxon>Corynespora</taxon>
    </lineage>
</organism>
<dbReference type="AlphaFoldDB" id="A0A2T2NHR9"/>
<dbReference type="PANTHER" id="PTHR23402:SF1">
    <property type="entry name" value="PYROGLUTAMYL-PEPTIDASE I"/>
    <property type="match status" value="1"/>
</dbReference>
<dbReference type="InterPro" id="IPR000816">
    <property type="entry name" value="Peptidase_C15"/>
</dbReference>
<protein>
    <submittedName>
        <fullName evidence="6">Peptidase C15, pyroglutamyl peptidase I-like protein</fullName>
    </submittedName>
</protein>
<evidence type="ECO:0000313" key="6">
    <source>
        <dbReference type="EMBL" id="PSN64981.1"/>
    </source>
</evidence>
<dbReference type="PRINTS" id="PR00706">
    <property type="entry name" value="PYROGLUPTASE"/>
</dbReference>
<dbReference type="PANTHER" id="PTHR23402">
    <property type="entry name" value="PROTEASE FAMILY C15 PYROGLUTAMYL-PEPTIDASE I-RELATED"/>
    <property type="match status" value="1"/>
</dbReference>
<name>A0A2T2NHR9_CORCC</name>
<dbReference type="GO" id="GO:0016920">
    <property type="term" value="F:pyroglutamyl-peptidase activity"/>
    <property type="evidence" value="ECO:0007669"/>
    <property type="project" value="InterPro"/>
</dbReference>
<dbReference type="Proteomes" id="UP000240883">
    <property type="component" value="Unassembled WGS sequence"/>
</dbReference>
<reference evidence="6 7" key="1">
    <citation type="journal article" date="2018" name="Front. Microbiol.">
        <title>Genome-Wide Analysis of Corynespora cassiicola Leaf Fall Disease Putative Effectors.</title>
        <authorList>
            <person name="Lopez D."/>
            <person name="Ribeiro S."/>
            <person name="Label P."/>
            <person name="Fumanal B."/>
            <person name="Venisse J.S."/>
            <person name="Kohler A."/>
            <person name="de Oliveira R.R."/>
            <person name="Labutti K."/>
            <person name="Lipzen A."/>
            <person name="Lail K."/>
            <person name="Bauer D."/>
            <person name="Ohm R.A."/>
            <person name="Barry K.W."/>
            <person name="Spatafora J."/>
            <person name="Grigoriev I.V."/>
            <person name="Martin F.M."/>
            <person name="Pujade-Renaud V."/>
        </authorList>
    </citation>
    <scope>NUCLEOTIDE SEQUENCE [LARGE SCALE GENOMIC DNA]</scope>
    <source>
        <strain evidence="6 7">Philippines</strain>
    </source>
</reference>
<keyword evidence="7" id="KW-1185">Reference proteome</keyword>
<dbReference type="Gene3D" id="3.40.630.20">
    <property type="entry name" value="Peptidase C15, pyroglutamyl peptidase I-like"/>
    <property type="match status" value="1"/>
</dbReference>
<proteinExistence type="inferred from homology"/>
<sequence>MAPVTQAITRVLVTGFGPFGTVDINPSFAIAQSLPATLPGNIEILVHPTAIPVAYHPTIETVPQLVSSLQPDISLHIGVAEGRQYFAVEQTSERGFFDLIEDVDGQVFTEAESEALWADLPQLLSTELDLNATVEKWTQRTAGFEWPFPNRGGWRREEGGVKVAVEQDVLAPLRELQSIQDDEVRWSDAVGIYLCGFIYYAALAEAETAGKSGDRDVAFMHVPMLRGEEEISLGVDVTVELIHSLVETWREGRE</sequence>
<keyword evidence="2" id="KW-0963">Cytoplasm</keyword>
<keyword evidence="4" id="KW-0378">Hydrolase</keyword>
<dbReference type="GO" id="GO:0006508">
    <property type="term" value="P:proteolysis"/>
    <property type="evidence" value="ECO:0007669"/>
    <property type="project" value="UniProtKB-KW"/>
</dbReference>
<evidence type="ECO:0000256" key="4">
    <source>
        <dbReference type="ARBA" id="ARBA00022801"/>
    </source>
</evidence>
<evidence type="ECO:0000256" key="2">
    <source>
        <dbReference type="ARBA" id="ARBA00022490"/>
    </source>
</evidence>
<dbReference type="OrthoDB" id="407146at2759"/>
<evidence type="ECO:0000256" key="1">
    <source>
        <dbReference type="ARBA" id="ARBA00006641"/>
    </source>
</evidence>
<dbReference type="Pfam" id="PF01470">
    <property type="entry name" value="Peptidase_C15"/>
    <property type="match status" value="1"/>
</dbReference>
<gene>
    <name evidence="6" type="ORF">BS50DRAFT_635811</name>
</gene>